<proteinExistence type="predicted"/>
<keyword evidence="6" id="KW-0547">Nucleotide-binding</keyword>
<dbReference type="PROSITE" id="PS50011">
    <property type="entry name" value="PROTEIN_KINASE_DOM"/>
    <property type="match status" value="1"/>
</dbReference>
<protein>
    <submittedName>
        <fullName evidence="14">Receptor-like kinase</fullName>
    </submittedName>
</protein>
<evidence type="ECO:0000256" key="5">
    <source>
        <dbReference type="ARBA" id="ARBA00022729"/>
    </source>
</evidence>
<dbReference type="InterPro" id="IPR011009">
    <property type="entry name" value="Kinase-like_dom_sf"/>
</dbReference>
<evidence type="ECO:0000256" key="3">
    <source>
        <dbReference type="ARBA" id="ARBA00022679"/>
    </source>
</evidence>
<gene>
    <name evidence="14" type="ORF">O6P43_013144</name>
</gene>
<evidence type="ECO:0000256" key="8">
    <source>
        <dbReference type="ARBA" id="ARBA00022840"/>
    </source>
</evidence>
<dbReference type="SMART" id="SM00220">
    <property type="entry name" value="S_TKc"/>
    <property type="match status" value="1"/>
</dbReference>
<sequence>MKMLNKMTLTRNDRDLETFIRNRGLKRYKYSDVKKMTKSFMEEVGRGGFGKVYKGKLPKSCLVAVNLLDASRWNGEDFVNEVSSLSITSHVNIVKLLGFCLEGNRKALIYEFVPNGSLANFIYNDRTTPNNTSPLLSWKKLLQIARGLEYLHQVCNTRILHLDIKPQNIHLDKNFSPKIADFGVAKLCPGRDSITSMKQARGTLGYMALEVWNRNFGISNKSDVYSYGMMILEMAEGRKNMNTEASHSSLQYFPQWVYNHLEQGNNLRINGVITTENNEIAKKMVLVGLWCIQTNPWDRPSITRVIGILKANMDHQSLQVPPNPFLPSQPLASSLTPPRLMYLRVIFIQPLKQLGLPLMNVPPPQPPPSIMATSKPSPCLPVPLPAPLHAPTSSVPPISPITPPSLPSMNVHPPPGNISSSHNSVRTPYTPASEEDNFRGVGKIIKVFIPVLEETISQQPHLWTSQEGRTMQ</sequence>
<dbReference type="GO" id="GO:0004674">
    <property type="term" value="F:protein serine/threonine kinase activity"/>
    <property type="evidence" value="ECO:0007669"/>
    <property type="project" value="UniProtKB-KW"/>
</dbReference>
<dbReference type="Gene3D" id="1.10.510.10">
    <property type="entry name" value="Transferase(Phosphotransferase) domain 1"/>
    <property type="match status" value="1"/>
</dbReference>
<evidence type="ECO:0000256" key="10">
    <source>
        <dbReference type="ARBA" id="ARBA00023136"/>
    </source>
</evidence>
<keyword evidence="14" id="KW-0675">Receptor</keyword>
<dbReference type="PANTHER" id="PTHR27009">
    <property type="entry name" value="RUST RESISTANCE KINASE LR10-RELATED"/>
    <property type="match status" value="1"/>
</dbReference>
<evidence type="ECO:0000256" key="9">
    <source>
        <dbReference type="ARBA" id="ARBA00022989"/>
    </source>
</evidence>
<keyword evidence="15" id="KW-1185">Reference proteome</keyword>
<accession>A0AAD7M372</accession>
<evidence type="ECO:0000313" key="15">
    <source>
        <dbReference type="Proteomes" id="UP001163823"/>
    </source>
</evidence>
<keyword evidence="3" id="KW-0808">Transferase</keyword>
<evidence type="ECO:0000256" key="7">
    <source>
        <dbReference type="ARBA" id="ARBA00022777"/>
    </source>
</evidence>
<dbReference type="AlphaFoldDB" id="A0AAD7M372"/>
<keyword evidence="11" id="KW-0325">Glycoprotein</keyword>
<evidence type="ECO:0000256" key="6">
    <source>
        <dbReference type="ARBA" id="ARBA00022741"/>
    </source>
</evidence>
<dbReference type="Proteomes" id="UP001163823">
    <property type="component" value="Chromosome 5"/>
</dbReference>
<dbReference type="EMBL" id="JARAOO010000005">
    <property type="protein sequence ID" value="KAJ7969143.1"/>
    <property type="molecule type" value="Genomic_DNA"/>
</dbReference>
<organism evidence="14 15">
    <name type="scientific">Quillaja saponaria</name>
    <name type="common">Soap bark tree</name>
    <dbReference type="NCBI Taxonomy" id="32244"/>
    <lineage>
        <taxon>Eukaryota</taxon>
        <taxon>Viridiplantae</taxon>
        <taxon>Streptophyta</taxon>
        <taxon>Embryophyta</taxon>
        <taxon>Tracheophyta</taxon>
        <taxon>Spermatophyta</taxon>
        <taxon>Magnoliopsida</taxon>
        <taxon>eudicotyledons</taxon>
        <taxon>Gunneridae</taxon>
        <taxon>Pentapetalae</taxon>
        <taxon>rosids</taxon>
        <taxon>fabids</taxon>
        <taxon>Fabales</taxon>
        <taxon>Quillajaceae</taxon>
        <taxon>Quillaja</taxon>
    </lineage>
</organism>
<keyword evidence="2" id="KW-0723">Serine/threonine-protein kinase</keyword>
<keyword evidence="9" id="KW-1133">Transmembrane helix</keyword>
<feature type="compositionally biased region" description="Polar residues" evidence="12">
    <location>
        <begin position="417"/>
        <end position="427"/>
    </location>
</feature>
<keyword evidence="10" id="KW-0472">Membrane</keyword>
<comment type="subcellular location">
    <subcellularLocation>
        <location evidence="1">Membrane</location>
        <topology evidence="1">Single-pass type I membrane protein</topology>
    </subcellularLocation>
</comment>
<name>A0AAD7M372_QUISA</name>
<keyword evidence="5" id="KW-0732">Signal</keyword>
<dbReference type="GO" id="GO:0005524">
    <property type="term" value="F:ATP binding"/>
    <property type="evidence" value="ECO:0007669"/>
    <property type="project" value="UniProtKB-KW"/>
</dbReference>
<dbReference type="GO" id="GO:0016020">
    <property type="term" value="C:membrane"/>
    <property type="evidence" value="ECO:0007669"/>
    <property type="project" value="UniProtKB-SubCell"/>
</dbReference>
<keyword evidence="4" id="KW-0812">Transmembrane</keyword>
<dbReference type="InterPro" id="IPR000719">
    <property type="entry name" value="Prot_kinase_dom"/>
</dbReference>
<evidence type="ECO:0000313" key="14">
    <source>
        <dbReference type="EMBL" id="KAJ7969143.1"/>
    </source>
</evidence>
<dbReference type="FunFam" id="1.10.510.10:FF:000590">
    <property type="entry name" value="PR5-like receptor kinase"/>
    <property type="match status" value="1"/>
</dbReference>
<evidence type="ECO:0000256" key="11">
    <source>
        <dbReference type="ARBA" id="ARBA00023180"/>
    </source>
</evidence>
<evidence type="ECO:0000256" key="4">
    <source>
        <dbReference type="ARBA" id="ARBA00022692"/>
    </source>
</evidence>
<dbReference type="SUPFAM" id="SSF56112">
    <property type="entry name" value="Protein kinase-like (PK-like)"/>
    <property type="match status" value="1"/>
</dbReference>
<dbReference type="Gene3D" id="3.30.200.20">
    <property type="entry name" value="Phosphorylase Kinase, domain 1"/>
    <property type="match status" value="1"/>
</dbReference>
<evidence type="ECO:0000256" key="2">
    <source>
        <dbReference type="ARBA" id="ARBA00022527"/>
    </source>
</evidence>
<keyword evidence="8" id="KW-0067">ATP-binding</keyword>
<evidence type="ECO:0000256" key="1">
    <source>
        <dbReference type="ARBA" id="ARBA00004479"/>
    </source>
</evidence>
<evidence type="ECO:0000259" key="13">
    <source>
        <dbReference type="PROSITE" id="PS50011"/>
    </source>
</evidence>
<dbReference type="InterPro" id="IPR045874">
    <property type="entry name" value="LRK10/LRL21-25-like"/>
</dbReference>
<dbReference type="Pfam" id="PF00069">
    <property type="entry name" value="Pkinase"/>
    <property type="match status" value="1"/>
</dbReference>
<feature type="region of interest" description="Disordered" evidence="12">
    <location>
        <begin position="414"/>
        <end position="434"/>
    </location>
</feature>
<comment type="caution">
    <text evidence="14">The sequence shown here is derived from an EMBL/GenBank/DDBJ whole genome shotgun (WGS) entry which is preliminary data.</text>
</comment>
<feature type="domain" description="Protein kinase" evidence="13">
    <location>
        <begin position="38"/>
        <end position="318"/>
    </location>
</feature>
<evidence type="ECO:0000256" key="12">
    <source>
        <dbReference type="SAM" id="MobiDB-lite"/>
    </source>
</evidence>
<reference evidence="14" key="1">
    <citation type="journal article" date="2023" name="Science">
        <title>Elucidation of the pathway for biosynthesis of saponin adjuvants from the soapbark tree.</title>
        <authorList>
            <person name="Reed J."/>
            <person name="Orme A."/>
            <person name="El-Demerdash A."/>
            <person name="Owen C."/>
            <person name="Martin L.B.B."/>
            <person name="Misra R.C."/>
            <person name="Kikuchi S."/>
            <person name="Rejzek M."/>
            <person name="Martin A.C."/>
            <person name="Harkess A."/>
            <person name="Leebens-Mack J."/>
            <person name="Louveau T."/>
            <person name="Stephenson M.J."/>
            <person name="Osbourn A."/>
        </authorList>
    </citation>
    <scope>NUCLEOTIDE SEQUENCE</scope>
    <source>
        <strain evidence="14">S10</strain>
    </source>
</reference>
<dbReference type="KEGG" id="qsa:O6P43_013144"/>
<keyword evidence="7 14" id="KW-0418">Kinase</keyword>